<reference evidence="1 2" key="1">
    <citation type="submission" date="2012-04" db="EMBL/GenBank/DDBJ databases">
        <title>Complete genome of Rhodanobacter sp. 2APBS1.</title>
        <authorList>
            <consortium name="US DOE Joint Genome Institute"/>
            <person name="Huntemann M."/>
            <person name="Wei C.-L."/>
            <person name="Han J."/>
            <person name="Detter J.C."/>
            <person name="Han C."/>
            <person name="Tapia R."/>
            <person name="Munk A.C.C."/>
            <person name="Chen A."/>
            <person name="Krypides N."/>
            <person name="Mavromatis K."/>
            <person name="Markowitz V."/>
            <person name="Szeto E."/>
            <person name="Ivanova N."/>
            <person name="Mikhailova N."/>
            <person name="Ovchinnikova G."/>
            <person name="Pagani I."/>
            <person name="Pati A."/>
            <person name="Goodwin L."/>
            <person name="Peters L."/>
            <person name="Pitluck S."/>
            <person name="Woyke T."/>
            <person name="Prakash O."/>
            <person name="Elkins J."/>
            <person name="Brown S."/>
            <person name="Palumbo A."/>
            <person name="Hemme C."/>
            <person name="Zhou J."/>
            <person name="Watson D."/>
            <person name="Jardine P."/>
            <person name="Kostka J."/>
            <person name="Green S."/>
        </authorList>
    </citation>
    <scope>NUCLEOTIDE SEQUENCE [LARGE SCALE GENOMIC DNA]</scope>
    <source>
        <strain evidence="1 2">2APBS1</strain>
    </source>
</reference>
<dbReference type="STRING" id="666685.R2APBS1_1892"/>
<dbReference type="AlphaFoldDB" id="M4NMW4"/>
<accession>M4NMW4</accession>
<name>M4NMW4_9GAMM</name>
<sequence>MQTTEERIYRTHVDSEDTESELPGEARVVISLALAKRIRLLSDTVKTVQAMSIRDRSDGDCAAFGDELDGDGEPWEAARTEMVVSAEYVWFEATIPEISDHVLANDPLAIDAIMQDFGI</sequence>
<dbReference type="EMBL" id="CP003470">
    <property type="protein sequence ID" value="AGG89016.1"/>
    <property type="molecule type" value="Genomic_DNA"/>
</dbReference>
<protein>
    <submittedName>
        <fullName evidence="1">Uncharacterized protein</fullName>
    </submittedName>
</protein>
<organism evidence="1 2">
    <name type="scientific">Rhodanobacter denitrificans</name>
    <dbReference type="NCBI Taxonomy" id="666685"/>
    <lineage>
        <taxon>Bacteria</taxon>
        <taxon>Pseudomonadati</taxon>
        <taxon>Pseudomonadota</taxon>
        <taxon>Gammaproteobacteria</taxon>
        <taxon>Lysobacterales</taxon>
        <taxon>Rhodanobacteraceae</taxon>
        <taxon>Rhodanobacter</taxon>
    </lineage>
</organism>
<evidence type="ECO:0000313" key="1">
    <source>
        <dbReference type="EMBL" id="AGG89016.1"/>
    </source>
</evidence>
<dbReference type="Proteomes" id="UP000011859">
    <property type="component" value="Chromosome"/>
</dbReference>
<proteinExistence type="predicted"/>
<gene>
    <name evidence="1" type="ORF">R2APBS1_1892</name>
</gene>
<keyword evidence="2" id="KW-1185">Reference proteome</keyword>
<dbReference type="KEGG" id="rhd:R2APBS1_1892"/>
<dbReference type="HOGENOM" id="CLU_2059555_0_0_6"/>
<evidence type="ECO:0000313" key="2">
    <source>
        <dbReference type="Proteomes" id="UP000011859"/>
    </source>
</evidence>
<dbReference type="GeneID" id="72428626"/>
<dbReference type="RefSeq" id="WP_015447741.1">
    <property type="nucleotide sequence ID" value="NC_020541.1"/>
</dbReference>